<accession>A0A2P2PF69</accession>
<sequence length="27" mass="3078">MIVHGKTFVMFLPGCPCLIWPTGIRFL</sequence>
<proteinExistence type="predicted"/>
<organism evidence="1">
    <name type="scientific">Rhizophora mucronata</name>
    <name type="common">Asiatic mangrove</name>
    <dbReference type="NCBI Taxonomy" id="61149"/>
    <lineage>
        <taxon>Eukaryota</taxon>
        <taxon>Viridiplantae</taxon>
        <taxon>Streptophyta</taxon>
        <taxon>Embryophyta</taxon>
        <taxon>Tracheophyta</taxon>
        <taxon>Spermatophyta</taxon>
        <taxon>Magnoliopsida</taxon>
        <taxon>eudicotyledons</taxon>
        <taxon>Gunneridae</taxon>
        <taxon>Pentapetalae</taxon>
        <taxon>rosids</taxon>
        <taxon>fabids</taxon>
        <taxon>Malpighiales</taxon>
        <taxon>Rhizophoraceae</taxon>
        <taxon>Rhizophora</taxon>
    </lineage>
</organism>
<name>A0A2P2PF69_RHIMU</name>
<protein>
    <submittedName>
        <fullName evidence="1">Uncharacterized protein</fullName>
    </submittedName>
</protein>
<dbReference type="EMBL" id="GGEC01072900">
    <property type="protein sequence ID" value="MBX53384.1"/>
    <property type="molecule type" value="Transcribed_RNA"/>
</dbReference>
<reference evidence="1" key="1">
    <citation type="submission" date="2018-02" db="EMBL/GenBank/DDBJ databases">
        <title>Rhizophora mucronata_Transcriptome.</title>
        <authorList>
            <person name="Meera S.P."/>
            <person name="Sreeshan A."/>
            <person name="Augustine A."/>
        </authorList>
    </citation>
    <scope>NUCLEOTIDE SEQUENCE</scope>
    <source>
        <tissue evidence="1">Leaf</tissue>
    </source>
</reference>
<dbReference type="AlphaFoldDB" id="A0A2P2PF69"/>
<evidence type="ECO:0000313" key="1">
    <source>
        <dbReference type="EMBL" id="MBX53384.1"/>
    </source>
</evidence>